<proteinExistence type="inferred from homology"/>
<dbReference type="HOGENOM" id="CLU_355401_0_0_1"/>
<evidence type="ECO:0000313" key="9">
    <source>
        <dbReference type="Proteomes" id="UP000015104"/>
    </source>
</evidence>
<dbReference type="InterPro" id="IPR032319">
    <property type="entry name" value="CLP1_P"/>
</dbReference>
<dbReference type="GO" id="GO:0000448">
    <property type="term" value="P:cleavage in ITS2 between 5.8S rRNA and LSU-rRNA of tricistronic rRNA transcript (SSU-rRNA, 5.8S rRNA, LSU-rRNA)"/>
    <property type="evidence" value="ECO:0007669"/>
    <property type="project" value="TreeGrafter"/>
</dbReference>
<dbReference type="EMBL" id="CAEY01000377">
    <property type="status" value="NOT_ANNOTATED_CDS"/>
    <property type="molecule type" value="Genomic_DNA"/>
</dbReference>
<dbReference type="PANTHER" id="PTHR12755">
    <property type="entry name" value="CLEAVAGE/POLYADENYLATION FACTOR IA SUBUNIT CLP1P"/>
    <property type="match status" value="1"/>
</dbReference>
<sequence>MSSYSGNYWKQLAPRPFSSLWIWCAHRSLKNQPHVFFSPHNIVSHDEDDDYSDDDSHGPLNYFDYDGDSEGSTDWLDSTLASLDQIYLSPSECIIKSIPVNSGHRNSSSTDVDGNQILSETKSKRRIPKRSDNKRRKVEADNRDNSKQAPASEQEVSTLSQEQEDILESQAMKILDVNESHSIIVLKKSPVKYFSIIYGDAKLTTIVGSMICDGYTLNPEESAHISTGFGSYQICINPLKFQRYPSKDHLAEVLDSFGISESLKEKIFDYLVNRDSSMAESLIFSLEKWRWPALTALRLFINPEVEFSHWFQLSFSETKSPVGQWSRMLERLSDDITQKTRAGLDRPLSPIKGKSTRGVRIVLLGGCNSGKSSLTRHLSNRIISSVTDKLFLFDCDPGQSEFSSPGIVNSICVKEPILSPPFVNCLRFNKDILASCSIAGIGIQNNPDLYIAAIKHLWKTFLLSLPDADIDKPIIVNTIGWTQGLGINLMVDVLRIFQPTHVIEIKRPPYDGKDNFPFNCNPATVNQLDGWSLKPDFGGPPNMPENSQCSLKPYLNYDYIRIYNEFAPKRCSRQARTNRVNNQLAYFCLMDEILFKSFYELEVITLDLKNLYFHVQYEFPIDKQLIPHVIKDSWVHLCSIDEPNLPQNDQYSPKDQSLLEQNRPSTSTYQDNSIGKIYPMSNESAVTCQDLSDSAGTSSTKFASSVPPGFSQLNPNAKPFWGIEPKVNLKILPFLRENKYLGSAIVRDIDLVNDKLIIITPESPEKIAQVNCIVRPQGIFVPDPLQLGNH</sequence>
<dbReference type="InterPro" id="IPR045116">
    <property type="entry name" value="Clp1/Grc3"/>
</dbReference>
<feature type="compositionally biased region" description="Polar residues" evidence="6">
    <location>
        <begin position="147"/>
        <end position="161"/>
    </location>
</feature>
<feature type="region of interest" description="Disordered" evidence="6">
    <location>
        <begin position="646"/>
        <end position="674"/>
    </location>
</feature>
<feature type="region of interest" description="Disordered" evidence="6">
    <location>
        <begin position="99"/>
        <end position="161"/>
    </location>
</feature>
<dbReference type="Gene3D" id="3.40.50.300">
    <property type="entry name" value="P-loop containing nucleotide triphosphate hydrolases"/>
    <property type="match status" value="1"/>
</dbReference>
<dbReference type="OMA" id="IVNTIGW"/>
<dbReference type="STRING" id="32264.T1KQL9"/>
<reference evidence="9" key="1">
    <citation type="submission" date="2011-08" db="EMBL/GenBank/DDBJ databases">
        <authorList>
            <person name="Rombauts S."/>
        </authorList>
    </citation>
    <scope>NUCLEOTIDE SEQUENCE</scope>
    <source>
        <strain evidence="9">London</strain>
    </source>
</reference>
<keyword evidence="4" id="KW-0418">Kinase</keyword>
<dbReference type="AlphaFoldDB" id="T1KQL9"/>
<organism evidence="8 9">
    <name type="scientific">Tetranychus urticae</name>
    <name type="common">Two-spotted spider mite</name>
    <dbReference type="NCBI Taxonomy" id="32264"/>
    <lineage>
        <taxon>Eukaryota</taxon>
        <taxon>Metazoa</taxon>
        <taxon>Ecdysozoa</taxon>
        <taxon>Arthropoda</taxon>
        <taxon>Chelicerata</taxon>
        <taxon>Arachnida</taxon>
        <taxon>Acari</taxon>
        <taxon>Acariformes</taxon>
        <taxon>Trombidiformes</taxon>
        <taxon>Prostigmata</taxon>
        <taxon>Eleutherengona</taxon>
        <taxon>Raphignathae</taxon>
        <taxon>Tetranychoidea</taxon>
        <taxon>Tetranychidae</taxon>
        <taxon>Tetranychus</taxon>
    </lineage>
</organism>
<feature type="compositionally biased region" description="Polar residues" evidence="6">
    <location>
        <begin position="646"/>
        <end position="673"/>
    </location>
</feature>
<keyword evidence="9" id="KW-1185">Reference proteome</keyword>
<dbReference type="GO" id="GO:0005634">
    <property type="term" value="C:nucleus"/>
    <property type="evidence" value="ECO:0007669"/>
    <property type="project" value="TreeGrafter"/>
</dbReference>
<evidence type="ECO:0000256" key="1">
    <source>
        <dbReference type="ARBA" id="ARBA00011003"/>
    </source>
</evidence>
<name>T1KQL9_TETUR</name>
<keyword evidence="5" id="KW-0067">ATP-binding</keyword>
<dbReference type="EnsemblMetazoa" id="tetur18g00410.1">
    <property type="protein sequence ID" value="tetur18g00410.1"/>
    <property type="gene ID" value="tetur18g00410"/>
</dbReference>
<dbReference type="Pfam" id="PF16575">
    <property type="entry name" value="CLP1_P"/>
    <property type="match status" value="1"/>
</dbReference>
<evidence type="ECO:0000259" key="7">
    <source>
        <dbReference type="Pfam" id="PF16575"/>
    </source>
</evidence>
<gene>
    <name evidence="8" type="primary">107366527</name>
</gene>
<dbReference type="PANTHER" id="PTHR12755:SF3">
    <property type="entry name" value="POLYNUCLEOTIDE 5'-HYDROXYL-KINASE NOL9"/>
    <property type="match status" value="1"/>
</dbReference>
<keyword evidence="3" id="KW-0547">Nucleotide-binding</keyword>
<reference evidence="8" key="2">
    <citation type="submission" date="2015-06" db="UniProtKB">
        <authorList>
            <consortium name="EnsemblMetazoa"/>
        </authorList>
    </citation>
    <scope>IDENTIFICATION</scope>
</reference>
<dbReference type="InterPro" id="IPR027417">
    <property type="entry name" value="P-loop_NTPase"/>
</dbReference>
<feature type="compositionally biased region" description="Basic residues" evidence="6">
    <location>
        <begin position="123"/>
        <end position="137"/>
    </location>
</feature>
<dbReference type="eggNOG" id="KOG2750">
    <property type="taxonomic scope" value="Eukaryota"/>
</dbReference>
<protein>
    <recommendedName>
        <fullName evidence="7">Clp1 P-loop domain-containing protein</fullName>
    </recommendedName>
</protein>
<comment type="similarity">
    <text evidence="1">Belongs to the Clp1 family. NOL9/GRC3 subfamily.</text>
</comment>
<evidence type="ECO:0000256" key="6">
    <source>
        <dbReference type="SAM" id="MobiDB-lite"/>
    </source>
</evidence>
<evidence type="ECO:0000256" key="4">
    <source>
        <dbReference type="ARBA" id="ARBA00022777"/>
    </source>
</evidence>
<dbReference type="GO" id="GO:0005524">
    <property type="term" value="F:ATP binding"/>
    <property type="evidence" value="ECO:0007669"/>
    <property type="project" value="UniProtKB-KW"/>
</dbReference>
<evidence type="ECO:0000256" key="2">
    <source>
        <dbReference type="ARBA" id="ARBA00022679"/>
    </source>
</evidence>
<evidence type="ECO:0000256" key="3">
    <source>
        <dbReference type="ARBA" id="ARBA00022741"/>
    </source>
</evidence>
<dbReference type="SUPFAM" id="SSF52540">
    <property type="entry name" value="P-loop containing nucleoside triphosphate hydrolases"/>
    <property type="match status" value="1"/>
</dbReference>
<dbReference type="KEGG" id="tut:107366527"/>
<accession>T1KQL9</accession>
<dbReference type="Proteomes" id="UP000015104">
    <property type="component" value="Unassembled WGS sequence"/>
</dbReference>
<dbReference type="GO" id="GO:0051731">
    <property type="term" value="F:polynucleotide 5'-hydroxyl-kinase activity"/>
    <property type="evidence" value="ECO:0007669"/>
    <property type="project" value="InterPro"/>
</dbReference>
<keyword evidence="2" id="KW-0808">Transferase</keyword>
<evidence type="ECO:0000256" key="5">
    <source>
        <dbReference type="ARBA" id="ARBA00022840"/>
    </source>
</evidence>
<feature type="domain" description="Clp1 P-loop" evidence="7">
    <location>
        <begin position="365"/>
        <end position="506"/>
    </location>
</feature>
<dbReference type="OrthoDB" id="6515454at2759"/>
<feature type="compositionally biased region" description="Polar residues" evidence="6">
    <location>
        <begin position="99"/>
        <end position="120"/>
    </location>
</feature>
<evidence type="ECO:0000313" key="8">
    <source>
        <dbReference type="EnsemblMetazoa" id="tetur18g00410.1"/>
    </source>
</evidence>